<dbReference type="AlphaFoldDB" id="A0A8H2W9T4"/>
<dbReference type="InterPro" id="IPR029058">
    <property type="entry name" value="AB_hydrolase_fold"/>
</dbReference>
<reference evidence="2" key="1">
    <citation type="submission" date="2021-01" db="EMBL/GenBank/DDBJ databases">
        <authorList>
            <person name="Kaushik A."/>
        </authorList>
    </citation>
    <scope>NUCLEOTIDE SEQUENCE</scope>
    <source>
        <strain evidence="2">AG1-1A</strain>
    </source>
</reference>
<evidence type="ECO:0000313" key="3">
    <source>
        <dbReference type="Proteomes" id="UP000663840"/>
    </source>
</evidence>
<comment type="caution">
    <text evidence="2">The sequence shown here is derived from an EMBL/GenBank/DDBJ whole genome shotgun (WGS) entry which is preliminary data.</text>
</comment>
<sequence>MPNTLPSIRALHNYELFQLKLVHKKKPAIVVAALTQTAINLGVRFDFTRADYQFNISNILGIENGAWTEGTDFDTSIDNISVSLDLSDRENRCLVATIPGSLDKPLRYNLDEVLWLVDYYHPQARETYFRLGLKPKSTPKRSLVLCFDGTSNQFSNRNTNVVKIFELLKKDDPDRQMVYYQTGVGTYTSSAWKSSFSQSIAKFADLAVAWYLYQHVIDGYKFLVESYRDGDKIYIFGFSRGAYTARALAGMVHCVGLLPRHNVEHIPFAYEVYASQESSLVMKATPTPKPSLSSQADEKSLGEADSYKLQADIEISEHVVKENVELIGDPPEVPCPNFVPRPEFPLHVSYGALGTEAVFQSNYKDAEAYKQVFCTPVQIDFVGVWDTVGSVGKYQSAATNQILPFIEHNPSIRVFRHALALDEHRANYTPLLWDHSKTIKGQDIREVWFRGEHSDVGGGAPPLLTSAVYKGESDYMYKFSALSNISLRWMVQQCLENPATSSIAFDVLAMKAYRHFRVLEYRHTQDAKELRTHREKVKEAVLMADEQGTILARQKFTKVVQRHRKWLYDRSSIIDKIEIKHNISQAVGLFSLWKILEIAPIKRPRQTKEGQIMSRIPNFGGPRVIYRRNSESEEPVFIHASVIDFMATDKSEYRPKAMWYGYKDDQLPKIESFENNVMPWPKSKDQKDKVVKRMNIRWEPMSWTEWLLDRAQSFGLNFVRLSNMGMFE</sequence>
<dbReference type="InterPro" id="IPR018712">
    <property type="entry name" value="Tle1-like_cat"/>
</dbReference>
<accession>A0A8H2W9T4</accession>
<dbReference type="Proteomes" id="UP000663840">
    <property type="component" value="Unassembled WGS sequence"/>
</dbReference>
<dbReference type="EMBL" id="CAJMWR010000168">
    <property type="protein sequence ID" value="CAE6352311.1"/>
    <property type="molecule type" value="Genomic_DNA"/>
</dbReference>
<proteinExistence type="predicted"/>
<dbReference type="PANTHER" id="PTHR33840">
    <property type="match status" value="1"/>
</dbReference>
<evidence type="ECO:0000259" key="1">
    <source>
        <dbReference type="Pfam" id="PF09994"/>
    </source>
</evidence>
<protein>
    <recommendedName>
        <fullName evidence="1">T6SS Phospholipase effector Tle1-like catalytic domain-containing protein</fullName>
    </recommendedName>
</protein>
<feature type="domain" description="T6SS Phospholipase effector Tle1-like catalytic" evidence="1">
    <location>
        <begin position="141"/>
        <end position="493"/>
    </location>
</feature>
<dbReference type="Pfam" id="PF09994">
    <property type="entry name" value="T6SS_Tle1-like_cat"/>
    <property type="match status" value="1"/>
</dbReference>
<dbReference type="SUPFAM" id="SSF53474">
    <property type="entry name" value="alpha/beta-Hydrolases"/>
    <property type="match status" value="1"/>
</dbReference>
<evidence type="ECO:0000313" key="2">
    <source>
        <dbReference type="EMBL" id="CAE6352311.1"/>
    </source>
</evidence>
<dbReference type="PANTHER" id="PTHR33840:SF2">
    <property type="entry name" value="TLE1 PHOSPHOLIPASE DOMAIN-CONTAINING PROTEIN"/>
    <property type="match status" value="1"/>
</dbReference>
<gene>
    <name evidence="2" type="ORF">RDB_LOCUS9129</name>
</gene>
<name>A0A8H2W9T4_9AGAM</name>
<organism evidence="2 3">
    <name type="scientific">Rhizoctonia solani</name>
    <dbReference type="NCBI Taxonomy" id="456999"/>
    <lineage>
        <taxon>Eukaryota</taxon>
        <taxon>Fungi</taxon>
        <taxon>Dikarya</taxon>
        <taxon>Basidiomycota</taxon>
        <taxon>Agaricomycotina</taxon>
        <taxon>Agaricomycetes</taxon>
        <taxon>Cantharellales</taxon>
        <taxon>Ceratobasidiaceae</taxon>
        <taxon>Rhizoctonia</taxon>
    </lineage>
</organism>